<dbReference type="Proteomes" id="UP000192342">
    <property type="component" value="Unassembled WGS sequence"/>
</dbReference>
<proteinExistence type="predicted"/>
<evidence type="ECO:0000313" key="3">
    <source>
        <dbReference type="EMBL" id="ORE88756.1"/>
    </source>
</evidence>
<dbReference type="STRING" id="1317117.ATO7_02735"/>
<keyword evidence="1" id="KW-0472">Membrane</keyword>
<evidence type="ECO:0000256" key="2">
    <source>
        <dbReference type="SAM" id="SignalP"/>
    </source>
</evidence>
<comment type="caution">
    <text evidence="3">The sequence shown here is derived from an EMBL/GenBank/DDBJ whole genome shotgun (WGS) entry which is preliminary data.</text>
</comment>
<keyword evidence="2" id="KW-0732">Signal</keyword>
<evidence type="ECO:0008006" key="5">
    <source>
        <dbReference type="Google" id="ProtNLM"/>
    </source>
</evidence>
<feature type="transmembrane region" description="Helical" evidence="1">
    <location>
        <begin position="140"/>
        <end position="164"/>
    </location>
</feature>
<dbReference type="InterPro" id="IPR032809">
    <property type="entry name" value="Put_HupE_UreJ"/>
</dbReference>
<feature type="transmembrane region" description="Helical" evidence="1">
    <location>
        <begin position="171"/>
        <end position="191"/>
    </location>
</feature>
<feature type="chain" id="PRO_5011965567" description="HupE/UreJ protein" evidence="2">
    <location>
        <begin position="22"/>
        <end position="321"/>
    </location>
</feature>
<reference evidence="3 4" key="1">
    <citation type="submission" date="2013-04" db="EMBL/GenBank/DDBJ databases">
        <title>Oceanococcus atlanticus 22II-S10r2 Genome Sequencing.</title>
        <authorList>
            <person name="Lai Q."/>
            <person name="Li G."/>
            <person name="Shao Z."/>
        </authorList>
    </citation>
    <scope>NUCLEOTIDE SEQUENCE [LARGE SCALE GENOMIC DNA]</scope>
    <source>
        <strain evidence="3 4">22II-S10r2</strain>
    </source>
</reference>
<evidence type="ECO:0000256" key="1">
    <source>
        <dbReference type="SAM" id="Phobius"/>
    </source>
</evidence>
<organism evidence="3 4">
    <name type="scientific">Oceanococcus atlanticus</name>
    <dbReference type="NCBI Taxonomy" id="1317117"/>
    <lineage>
        <taxon>Bacteria</taxon>
        <taxon>Pseudomonadati</taxon>
        <taxon>Pseudomonadota</taxon>
        <taxon>Gammaproteobacteria</taxon>
        <taxon>Chromatiales</taxon>
        <taxon>Oceanococcaceae</taxon>
        <taxon>Oceanococcus</taxon>
    </lineage>
</organism>
<accession>A0A1Y1SGH5</accession>
<feature type="transmembrane region" description="Helical" evidence="1">
    <location>
        <begin position="257"/>
        <end position="284"/>
    </location>
</feature>
<dbReference type="AlphaFoldDB" id="A0A1Y1SGH5"/>
<keyword evidence="1" id="KW-1133">Transmembrane helix</keyword>
<keyword evidence="1" id="KW-0812">Transmembrane</keyword>
<dbReference type="EMBL" id="AQQV01000001">
    <property type="protein sequence ID" value="ORE88756.1"/>
    <property type="molecule type" value="Genomic_DNA"/>
</dbReference>
<feature type="transmembrane region" description="Helical" evidence="1">
    <location>
        <begin position="228"/>
        <end position="251"/>
    </location>
</feature>
<gene>
    <name evidence="3" type="ORF">ATO7_02735</name>
</gene>
<dbReference type="Pfam" id="PF13795">
    <property type="entry name" value="HupE_UreJ_2"/>
    <property type="match status" value="1"/>
</dbReference>
<keyword evidence="4" id="KW-1185">Reference proteome</keyword>
<feature type="transmembrane region" description="Helical" evidence="1">
    <location>
        <begin position="197"/>
        <end position="216"/>
    </location>
</feature>
<sequence>MNRTRLIIALLLCWCSMPAVAHKLAPALLDITPQGDSDYSILWRLGLQTPPLTLQWPDGCKEGPQTISQQGTALDRRYTLSCDQALDGRTLNIEGLEAARTAVLVRLHNAQNTQQTLVTAANPKHRFSARHASDSVVLEYLVLGIEHILIGLDHLLLVLGLFLITHGWRALAANVTAFTLGHSITLAAVSLDAIRVPSTWVEFTIAATILALALSLSRKPANRGGQQWLIFSIFGLIHGMGFAGVLGDIGLPKQDLLAALLAFNLGIEVGQLAFLAALAALFALAAKIHKQVNKATQTLAVYSMGGLASFWCIERGLSLLN</sequence>
<name>A0A1Y1SGH5_9GAMM</name>
<feature type="signal peptide" evidence="2">
    <location>
        <begin position="1"/>
        <end position="21"/>
    </location>
</feature>
<evidence type="ECO:0000313" key="4">
    <source>
        <dbReference type="Proteomes" id="UP000192342"/>
    </source>
</evidence>
<protein>
    <recommendedName>
        <fullName evidence="5">HupE/UreJ protein</fullName>
    </recommendedName>
</protein>